<dbReference type="Pfam" id="PF06965">
    <property type="entry name" value="Na_H_antiport_1"/>
    <property type="match status" value="1"/>
</dbReference>
<evidence type="ECO:0000256" key="1">
    <source>
        <dbReference type="ARBA" id="ARBA00004429"/>
    </source>
</evidence>
<dbReference type="GO" id="GO:0015385">
    <property type="term" value="F:sodium:proton antiporter activity"/>
    <property type="evidence" value="ECO:0007669"/>
    <property type="project" value="UniProtKB-UniRule"/>
</dbReference>
<dbReference type="HAMAP" id="MF_01844">
    <property type="entry name" value="NhaA"/>
    <property type="match status" value="1"/>
</dbReference>
<feature type="transmembrane region" description="Helical" evidence="11">
    <location>
        <begin position="227"/>
        <end position="252"/>
    </location>
</feature>
<keyword evidence="5 11" id="KW-0812">Transmembrane</keyword>
<name>A0A255H8T6_9ACTN</name>
<evidence type="ECO:0000256" key="3">
    <source>
        <dbReference type="ARBA" id="ARBA00022449"/>
    </source>
</evidence>
<keyword evidence="4 11" id="KW-1003">Cell membrane</keyword>
<dbReference type="Proteomes" id="UP000216311">
    <property type="component" value="Unassembled WGS sequence"/>
</dbReference>
<dbReference type="GO" id="GO:0006885">
    <property type="term" value="P:regulation of pH"/>
    <property type="evidence" value="ECO:0007669"/>
    <property type="project" value="UniProtKB-UniRule"/>
</dbReference>
<dbReference type="AlphaFoldDB" id="A0A255H8T6"/>
<comment type="caution">
    <text evidence="12">The sequence shown here is derived from an EMBL/GenBank/DDBJ whole genome shotgun (WGS) entry which is preliminary data.</text>
</comment>
<evidence type="ECO:0000256" key="10">
    <source>
        <dbReference type="ARBA" id="ARBA00023201"/>
    </source>
</evidence>
<keyword evidence="10 11" id="KW-0739">Sodium transport</keyword>
<dbReference type="EMBL" id="NMVQ01000005">
    <property type="protein sequence ID" value="OYO24160.1"/>
    <property type="molecule type" value="Genomic_DNA"/>
</dbReference>
<keyword evidence="13" id="KW-1185">Reference proteome</keyword>
<dbReference type="GO" id="GO:0005886">
    <property type="term" value="C:plasma membrane"/>
    <property type="evidence" value="ECO:0007669"/>
    <property type="project" value="UniProtKB-SubCell"/>
</dbReference>
<evidence type="ECO:0000256" key="11">
    <source>
        <dbReference type="HAMAP-Rule" id="MF_01844"/>
    </source>
</evidence>
<organism evidence="12 13">
    <name type="scientific">Enemella dayhoffiae</name>
    <dbReference type="NCBI Taxonomy" id="2016507"/>
    <lineage>
        <taxon>Bacteria</taxon>
        <taxon>Bacillati</taxon>
        <taxon>Actinomycetota</taxon>
        <taxon>Actinomycetes</taxon>
        <taxon>Propionibacteriales</taxon>
        <taxon>Propionibacteriaceae</taxon>
        <taxon>Enemella</taxon>
    </lineage>
</organism>
<evidence type="ECO:0000313" key="12">
    <source>
        <dbReference type="EMBL" id="OYO24160.1"/>
    </source>
</evidence>
<comment type="catalytic activity">
    <reaction evidence="11">
        <text>Na(+)(in) + 2 H(+)(out) = Na(+)(out) + 2 H(+)(in)</text>
        <dbReference type="Rhea" id="RHEA:29251"/>
        <dbReference type="ChEBI" id="CHEBI:15378"/>
        <dbReference type="ChEBI" id="CHEBI:29101"/>
    </reaction>
</comment>
<feature type="transmembrane region" description="Helical" evidence="11">
    <location>
        <begin position="111"/>
        <end position="132"/>
    </location>
</feature>
<feature type="transmembrane region" description="Helical" evidence="11">
    <location>
        <begin position="306"/>
        <end position="328"/>
    </location>
</feature>
<dbReference type="PANTHER" id="PTHR30341:SF0">
    <property type="entry name" value="NA(+)_H(+) ANTIPORTER NHAA"/>
    <property type="match status" value="1"/>
</dbReference>
<keyword evidence="8 11" id="KW-0406">Ion transport</keyword>
<dbReference type="Gene3D" id="1.20.1530.10">
    <property type="entry name" value="Na+/H+ antiporter like domain"/>
    <property type="match status" value="1"/>
</dbReference>
<dbReference type="InterPro" id="IPR004670">
    <property type="entry name" value="NhaA"/>
</dbReference>
<feature type="transmembrane region" description="Helical" evidence="11">
    <location>
        <begin position="199"/>
        <end position="215"/>
    </location>
</feature>
<reference evidence="12 13" key="1">
    <citation type="submission" date="2017-07" db="EMBL/GenBank/DDBJ databases">
        <title>Draft whole genome sequences of clinical Proprionibacteriaceae strains.</title>
        <authorList>
            <person name="Bernier A.-M."/>
            <person name="Bernard K."/>
            <person name="Domingo M.-C."/>
        </authorList>
    </citation>
    <scope>NUCLEOTIDE SEQUENCE [LARGE SCALE GENOMIC DNA]</scope>
    <source>
        <strain evidence="12 13">NML 130396</strain>
    </source>
</reference>
<evidence type="ECO:0000256" key="6">
    <source>
        <dbReference type="ARBA" id="ARBA00022989"/>
    </source>
</evidence>
<feature type="transmembrane region" description="Helical" evidence="11">
    <location>
        <begin position="78"/>
        <end position="96"/>
    </location>
</feature>
<evidence type="ECO:0000256" key="2">
    <source>
        <dbReference type="ARBA" id="ARBA00022448"/>
    </source>
</evidence>
<evidence type="ECO:0000256" key="4">
    <source>
        <dbReference type="ARBA" id="ARBA00022475"/>
    </source>
</evidence>
<comment type="similarity">
    <text evidence="11">Belongs to the NhaA Na(+)/H(+) (TC 2.A.33) antiporter family.</text>
</comment>
<keyword evidence="7 11" id="KW-0915">Sodium</keyword>
<evidence type="ECO:0000256" key="8">
    <source>
        <dbReference type="ARBA" id="ARBA00023065"/>
    </source>
</evidence>
<gene>
    <name evidence="11 12" type="primary">nhaA</name>
    <name evidence="12" type="ORF">CGZ93_04905</name>
</gene>
<feature type="transmembrane region" description="Helical" evidence="11">
    <location>
        <begin position="144"/>
        <end position="162"/>
    </location>
</feature>
<evidence type="ECO:0000256" key="9">
    <source>
        <dbReference type="ARBA" id="ARBA00023136"/>
    </source>
</evidence>
<dbReference type="InterPro" id="IPR023171">
    <property type="entry name" value="Na/H_antiporter_dom_sf"/>
</dbReference>
<feature type="transmembrane region" description="Helical" evidence="11">
    <location>
        <begin position="381"/>
        <end position="398"/>
    </location>
</feature>
<feature type="transmembrane region" description="Helical" evidence="11">
    <location>
        <begin position="174"/>
        <end position="193"/>
    </location>
</feature>
<evidence type="ECO:0000256" key="7">
    <source>
        <dbReference type="ARBA" id="ARBA00023053"/>
    </source>
</evidence>
<dbReference type="OrthoDB" id="117402at2"/>
<feature type="transmembrane region" description="Helical" evidence="11">
    <location>
        <begin position="39"/>
        <end position="58"/>
    </location>
</feature>
<comment type="subcellular location">
    <subcellularLocation>
        <location evidence="1">Cell inner membrane</location>
        <topology evidence="1">Multi-pass membrane protein</topology>
    </subcellularLocation>
    <subcellularLocation>
        <location evidence="11">Cell membrane</location>
        <topology evidence="11">Multi-pass membrane protein</topology>
    </subcellularLocation>
</comment>
<accession>A0A255H8T6</accession>
<dbReference type="NCBIfam" id="TIGR00773">
    <property type="entry name" value="NhaA"/>
    <property type="match status" value="1"/>
</dbReference>
<dbReference type="PANTHER" id="PTHR30341">
    <property type="entry name" value="SODIUM ION/PROTON ANTIPORTER NHAA-RELATED"/>
    <property type="match status" value="1"/>
</dbReference>
<keyword evidence="2 11" id="KW-0813">Transport</keyword>
<feature type="transmembrane region" description="Helical" evidence="11">
    <location>
        <begin position="348"/>
        <end position="369"/>
    </location>
</feature>
<proteinExistence type="inferred from homology"/>
<keyword evidence="3 11" id="KW-0050">Antiport</keyword>
<protein>
    <recommendedName>
        <fullName evidence="11">Na(+)/H(+) antiporter NhaA</fullName>
    </recommendedName>
    <alternativeName>
        <fullName evidence="11">Sodium/proton antiporter NhaA</fullName>
    </alternativeName>
</protein>
<keyword evidence="6 11" id="KW-1133">Transmembrane helix</keyword>
<sequence length="412" mass="43945">MNQHRPDRPRRDRLPRLFTFGALGADDLRVLPELLRGETVGGALMLAATVAALLWANLGPESYEGLRHTYLGPLNLQHWAADGLLTVFFFVAGLELKREFVSGSLSRPRDALVPVVAAIAGMVVPAGIYLVTNLVGRDGKPTGWAIPMATDIAFALAILAAVGSRLPTSLRAFLLTLAIVDDLGAIIVIAVVFTSGVSLAWLAGALGCAGVWWFLQRRRVDLGWVYVPLFVLGWWCMLSSGVHATIAGVLFGLLTRSTAEDPHDPADRWQHFWHPISAGAVVPMFALLSAGVSVNLPALREVFTTPVGLGIVLGLVLGKPIGVFGGAYLTARFTRATLAPDLRWLEVFSVSMLAGVGFTVAIFVSELAFVGDEHLVSEAKAAVLIASAIAGVLAAIGLRRRTAHRVALQQDS</sequence>
<dbReference type="RefSeq" id="WP_094363040.1">
    <property type="nucleotide sequence ID" value="NZ_NMVQ01000005.1"/>
</dbReference>
<keyword evidence="9 11" id="KW-0472">Membrane</keyword>
<evidence type="ECO:0000313" key="13">
    <source>
        <dbReference type="Proteomes" id="UP000216311"/>
    </source>
</evidence>
<evidence type="ECO:0000256" key="5">
    <source>
        <dbReference type="ARBA" id="ARBA00022692"/>
    </source>
</evidence>
<comment type="function">
    <text evidence="11">Na(+)/H(+) antiporter that extrudes sodium in exchange for external protons.</text>
</comment>